<gene>
    <name evidence="2" type="ORF">ESN35_03255</name>
</gene>
<dbReference type="KEGG" id="bgx:ESN35_03255"/>
<name>A0A4P6DRH6_9BIFI</name>
<dbReference type="Proteomes" id="UP000293589">
    <property type="component" value="Chromosome"/>
</dbReference>
<protein>
    <submittedName>
        <fullName evidence="2">Uncharacterized protein</fullName>
    </submittedName>
</protein>
<evidence type="ECO:0000256" key="1">
    <source>
        <dbReference type="SAM" id="MobiDB-lite"/>
    </source>
</evidence>
<dbReference type="EMBL" id="CP035464">
    <property type="protein sequence ID" value="QAY32553.1"/>
    <property type="molecule type" value="Genomic_DNA"/>
</dbReference>
<evidence type="ECO:0000313" key="2">
    <source>
        <dbReference type="EMBL" id="QAY32553.1"/>
    </source>
</evidence>
<dbReference type="RefSeq" id="WP_129237048.1">
    <property type="nucleotide sequence ID" value="NZ_CP035464.1"/>
</dbReference>
<feature type="region of interest" description="Disordered" evidence="1">
    <location>
        <begin position="8"/>
        <end position="41"/>
    </location>
</feature>
<organism evidence="2 3">
    <name type="scientific">Bifidobacterium pullorum subsp. gallinarum</name>
    <dbReference type="NCBI Taxonomy" id="78344"/>
    <lineage>
        <taxon>Bacteria</taxon>
        <taxon>Bacillati</taxon>
        <taxon>Actinomycetota</taxon>
        <taxon>Actinomycetes</taxon>
        <taxon>Bifidobacteriales</taxon>
        <taxon>Bifidobacteriaceae</taxon>
        <taxon>Bifidobacterium</taxon>
    </lineage>
</organism>
<sequence>MTSALDWITDGGGAFPMPGATRFKRIRPKPSTPSPYNPDRTIQTDETEKLEFLGALASSSSRRVPDGLDTGVESVDYLTVNDPGIDIQVNDTIIPVPDDGRRWTVTGFPSTDQNAFTGWRPTREIQLGEWKGT</sequence>
<proteinExistence type="predicted"/>
<evidence type="ECO:0000313" key="3">
    <source>
        <dbReference type="Proteomes" id="UP000293589"/>
    </source>
</evidence>
<reference evidence="2 3" key="1">
    <citation type="submission" date="2019-01" db="EMBL/GenBank/DDBJ databases">
        <title>Complete genome sequence of Bifidobacterium gallinarum CACC 514.</title>
        <authorList>
            <person name="Jung M."/>
        </authorList>
    </citation>
    <scope>NUCLEOTIDE SEQUENCE [LARGE SCALE GENOMIC DNA]</scope>
    <source>
        <strain evidence="2 3">CACC 514</strain>
    </source>
</reference>
<dbReference type="AlphaFoldDB" id="A0A4P6DRH6"/>
<accession>A0A4P6DRH6</accession>